<dbReference type="Gene3D" id="1.25.40.390">
    <property type="match status" value="1"/>
</dbReference>
<evidence type="ECO:0000313" key="1">
    <source>
        <dbReference type="EMBL" id="SDL49770.1"/>
    </source>
</evidence>
<dbReference type="Proteomes" id="UP000199440">
    <property type="component" value="Unassembled WGS sequence"/>
</dbReference>
<dbReference type="RefSeq" id="WP_089886001.1">
    <property type="nucleotide sequence ID" value="NZ_FNGV01000001.1"/>
</dbReference>
<reference evidence="2" key="1">
    <citation type="submission" date="2016-10" db="EMBL/GenBank/DDBJ databases">
        <authorList>
            <person name="Varghese N."/>
            <person name="Submissions S."/>
        </authorList>
    </citation>
    <scope>NUCLEOTIDE SEQUENCE [LARGE SCALE GENOMIC DNA]</scope>
    <source>
        <strain evidence="2">DSM 19886</strain>
    </source>
</reference>
<protein>
    <submittedName>
        <fullName evidence="1">Starch-binding associating with outer membrane</fullName>
    </submittedName>
</protein>
<dbReference type="Pfam" id="PF12771">
    <property type="entry name" value="SusD-like_2"/>
    <property type="match status" value="1"/>
</dbReference>
<dbReference type="STRING" id="192904.SAMN04488514_1011015"/>
<name>A0A1G9KIW2_9FLAO</name>
<dbReference type="InterPro" id="IPR041662">
    <property type="entry name" value="SusD-like_2"/>
</dbReference>
<dbReference type="OrthoDB" id="725917at2"/>
<gene>
    <name evidence="1" type="ORF">SAMN04488514_1011015</name>
</gene>
<dbReference type="AlphaFoldDB" id="A0A1G9KIW2"/>
<keyword evidence="2" id="KW-1185">Reference proteome</keyword>
<dbReference type="SUPFAM" id="SSF48452">
    <property type="entry name" value="TPR-like"/>
    <property type="match status" value="1"/>
</dbReference>
<proteinExistence type="predicted"/>
<sequence>MNIHIKLLSAIILSSLTYGCTDDFEEMNTSPNDLTSVPYKTLITDAEISIVKAYNPVLNFEVSWARYNVRDVYVQNDRYEQTGSGTNFNVYSGHLKNLQAAIELAAEAEDNNAIAVAQIMKAYAFQNMTDWYGDIPYSEALMADDSENPNIYPKYDSQQSIYTDIIAQLKAANTMIDTSESMGTADVIFDGDMTMWKKFANSLLLRVYMRMSLIDPTTAQTGIEEIMADPSTYPIIDSNESAAFKYWLPEDATYRSPYYMDPTQAAKQENVTSAYMVDFLKTRNDLARLAVYAEPADTSGEYVGLPLGTLGQNTPDLSIMGVAEFRSTDSPTRIMRYSEVLFILAEAALNGWNVGITAQDAYEAAITASFEEYGLEVGTYLSEALVDFNGGIDQRELIGEQKWCALYPDGNQGWAEVRRTGFPVYVATTEPVESLYPGNGTILRKPYPYAEAISNPEGFNAAISAQPGIIEEKFGAGVWWDVN</sequence>
<dbReference type="InterPro" id="IPR011990">
    <property type="entry name" value="TPR-like_helical_dom_sf"/>
</dbReference>
<dbReference type="EMBL" id="FNGV01000001">
    <property type="protein sequence ID" value="SDL49770.1"/>
    <property type="molecule type" value="Genomic_DNA"/>
</dbReference>
<organism evidence="1 2">
    <name type="scientific">Kriegella aquimaris</name>
    <dbReference type="NCBI Taxonomy" id="192904"/>
    <lineage>
        <taxon>Bacteria</taxon>
        <taxon>Pseudomonadati</taxon>
        <taxon>Bacteroidota</taxon>
        <taxon>Flavobacteriia</taxon>
        <taxon>Flavobacteriales</taxon>
        <taxon>Flavobacteriaceae</taxon>
        <taxon>Kriegella</taxon>
    </lineage>
</organism>
<dbReference type="PROSITE" id="PS51257">
    <property type="entry name" value="PROKAR_LIPOPROTEIN"/>
    <property type="match status" value="1"/>
</dbReference>
<evidence type="ECO:0000313" key="2">
    <source>
        <dbReference type="Proteomes" id="UP000199440"/>
    </source>
</evidence>
<accession>A0A1G9KIW2</accession>